<sequence>MKIRYAVGMVIVAAITQTGCATHVRSLPLQAKLTQPDASSAVALYFGSQTHEAVKTQLGEVTASARIARKVDDEQVSCDTALNEALHKLRDDAGSRHANAVINIRTSFHSTETEAADTFTCGVSGSAAALHVRGDAVTLEQ</sequence>
<accession>A0A1I3J5B9</accession>
<evidence type="ECO:0000313" key="1">
    <source>
        <dbReference type="EMBL" id="SFI55457.1"/>
    </source>
</evidence>
<dbReference type="Gene3D" id="3.30.110.70">
    <property type="entry name" value="Hypothetical protein apc22750. Chain B"/>
    <property type="match status" value="1"/>
</dbReference>
<dbReference type="EMBL" id="FOQU01000003">
    <property type="protein sequence ID" value="SFI55457.1"/>
    <property type="molecule type" value="Genomic_DNA"/>
</dbReference>
<gene>
    <name evidence="1" type="ORF">SAMN05192543_103565</name>
</gene>
<organism evidence="1 2">
    <name type="scientific">Paraburkholderia megapolitana</name>
    <dbReference type="NCBI Taxonomy" id="420953"/>
    <lineage>
        <taxon>Bacteria</taxon>
        <taxon>Pseudomonadati</taxon>
        <taxon>Pseudomonadota</taxon>
        <taxon>Betaproteobacteria</taxon>
        <taxon>Burkholderiales</taxon>
        <taxon>Burkholderiaceae</taxon>
        <taxon>Paraburkholderia</taxon>
    </lineage>
</organism>
<evidence type="ECO:0008006" key="3">
    <source>
        <dbReference type="Google" id="ProtNLM"/>
    </source>
</evidence>
<dbReference type="InterPro" id="IPR035439">
    <property type="entry name" value="UPF0145_dom_sf"/>
</dbReference>
<dbReference type="STRING" id="420953.SAMN05192543_103565"/>
<dbReference type="RefSeq" id="WP_091011462.1">
    <property type="nucleotide sequence ID" value="NZ_CP041745.1"/>
</dbReference>
<proteinExistence type="predicted"/>
<evidence type="ECO:0000313" key="2">
    <source>
        <dbReference type="Proteomes" id="UP000199548"/>
    </source>
</evidence>
<dbReference type="Proteomes" id="UP000199548">
    <property type="component" value="Unassembled WGS sequence"/>
</dbReference>
<keyword evidence="2" id="KW-1185">Reference proteome</keyword>
<dbReference type="SUPFAM" id="SSF117782">
    <property type="entry name" value="YbjQ-like"/>
    <property type="match status" value="1"/>
</dbReference>
<protein>
    <recommendedName>
        <fullName evidence="3">Signal peptidase</fullName>
    </recommendedName>
</protein>
<name>A0A1I3J5B9_9BURK</name>
<reference evidence="1 2" key="1">
    <citation type="submission" date="2016-10" db="EMBL/GenBank/DDBJ databases">
        <authorList>
            <person name="de Groot N.N."/>
        </authorList>
    </citation>
    <scope>NUCLEOTIDE SEQUENCE [LARGE SCALE GENOMIC DNA]</scope>
    <source>
        <strain evidence="1 2">LMG 23650</strain>
    </source>
</reference>
<dbReference type="AlphaFoldDB" id="A0A1I3J5B9"/>
<dbReference type="OrthoDB" id="9029067at2"/>